<gene>
    <name evidence="1" type="ORF">S01H4_30050</name>
</gene>
<organism evidence="1">
    <name type="scientific">marine sediment metagenome</name>
    <dbReference type="NCBI Taxonomy" id="412755"/>
    <lineage>
        <taxon>unclassified sequences</taxon>
        <taxon>metagenomes</taxon>
        <taxon>ecological metagenomes</taxon>
    </lineage>
</organism>
<proteinExistence type="predicted"/>
<evidence type="ECO:0000313" key="1">
    <source>
        <dbReference type="EMBL" id="GAG85052.1"/>
    </source>
</evidence>
<comment type="caution">
    <text evidence="1">The sequence shown here is derived from an EMBL/GenBank/DDBJ whole genome shotgun (WGS) entry which is preliminary data.</text>
</comment>
<sequence>MPKLNIDKEYQGIFESIEFTLDEVEYSVTKIETSTMEALMDSADTDSARTMKELFASLVGVDKKEFNKTDFRKLSLAMRFINTCMQEQIDKFTSKNEQGESAPQKA</sequence>
<dbReference type="AlphaFoldDB" id="X1BV87"/>
<reference evidence="1" key="1">
    <citation type="journal article" date="2014" name="Front. Microbiol.">
        <title>High frequency of phylogenetically diverse reductive dehalogenase-homologous genes in deep subseafloor sedimentary metagenomes.</title>
        <authorList>
            <person name="Kawai M."/>
            <person name="Futagami T."/>
            <person name="Toyoda A."/>
            <person name="Takaki Y."/>
            <person name="Nishi S."/>
            <person name="Hori S."/>
            <person name="Arai W."/>
            <person name="Tsubouchi T."/>
            <person name="Morono Y."/>
            <person name="Uchiyama I."/>
            <person name="Ito T."/>
            <person name="Fujiyama A."/>
            <person name="Inagaki F."/>
            <person name="Takami H."/>
        </authorList>
    </citation>
    <scope>NUCLEOTIDE SEQUENCE</scope>
    <source>
        <strain evidence="1">Expedition CK06-06</strain>
    </source>
</reference>
<protein>
    <submittedName>
        <fullName evidence="1">Uncharacterized protein</fullName>
    </submittedName>
</protein>
<accession>X1BV87</accession>
<name>X1BV87_9ZZZZ</name>
<dbReference type="EMBL" id="BART01015482">
    <property type="protein sequence ID" value="GAG85052.1"/>
    <property type="molecule type" value="Genomic_DNA"/>
</dbReference>